<gene>
    <name evidence="2" type="ORF">GCM10010334_74550</name>
</gene>
<feature type="domain" description="NAD(P)-binding" evidence="1">
    <location>
        <begin position="17"/>
        <end position="175"/>
    </location>
</feature>
<dbReference type="Gene3D" id="3.40.50.720">
    <property type="entry name" value="NAD(P)-binding Rossmann-like Domain"/>
    <property type="match status" value="1"/>
</dbReference>
<proteinExistence type="predicted"/>
<sequence>MNDVHPATPHAPVLVLGARGSTGRRVAALLRDAHHPVRAASRNCAVTFDWHDDTTWEPALTGADRLYLMLPHELPLPPDFVRRAVASGVRRLVLLSSRAVEEMGDDRLIAAEELVRACGVDWTVVRADWFNQNFDEGVFREAVLDGTLALPLGECRQTFVDADDIAAVAAAALTEDGHAGRTYEVTGPEALSFADALALIGSAADLSVAFRGDQDSYRAVGRSEGRPAKDVEREIDAYAALVALGDSHPTDTVHRVTGRPPKRFALYAKEAAAKGGWSRRSKR</sequence>
<dbReference type="InterPro" id="IPR051604">
    <property type="entry name" value="Ergot_Alk_Oxidoreductase"/>
</dbReference>
<dbReference type="PANTHER" id="PTHR43162">
    <property type="match status" value="1"/>
</dbReference>
<accession>A0A919CF48</accession>
<evidence type="ECO:0000313" key="3">
    <source>
        <dbReference type="Proteomes" id="UP000638353"/>
    </source>
</evidence>
<organism evidence="2 3">
    <name type="scientific">Streptomyces finlayi</name>
    <dbReference type="NCBI Taxonomy" id="67296"/>
    <lineage>
        <taxon>Bacteria</taxon>
        <taxon>Bacillati</taxon>
        <taxon>Actinomycetota</taxon>
        <taxon>Actinomycetes</taxon>
        <taxon>Kitasatosporales</taxon>
        <taxon>Streptomycetaceae</taxon>
        <taxon>Streptomyces</taxon>
    </lineage>
</organism>
<protein>
    <submittedName>
        <fullName evidence="2">NmrA family protein</fullName>
    </submittedName>
</protein>
<comment type="caution">
    <text evidence="2">The sequence shown here is derived from an EMBL/GenBank/DDBJ whole genome shotgun (WGS) entry which is preliminary data.</text>
</comment>
<reference evidence="2" key="1">
    <citation type="journal article" date="2014" name="Int. J. Syst. Evol. Microbiol.">
        <title>Complete genome sequence of Corynebacterium casei LMG S-19264T (=DSM 44701T), isolated from a smear-ripened cheese.</title>
        <authorList>
            <consortium name="US DOE Joint Genome Institute (JGI-PGF)"/>
            <person name="Walter F."/>
            <person name="Albersmeier A."/>
            <person name="Kalinowski J."/>
            <person name="Ruckert C."/>
        </authorList>
    </citation>
    <scope>NUCLEOTIDE SEQUENCE</scope>
    <source>
        <strain evidence="2">JCM 4637</strain>
    </source>
</reference>
<dbReference type="Gene3D" id="3.90.25.10">
    <property type="entry name" value="UDP-galactose 4-epimerase, domain 1"/>
    <property type="match status" value="1"/>
</dbReference>
<dbReference type="EMBL" id="BMVC01000022">
    <property type="protein sequence ID" value="GHD14960.1"/>
    <property type="molecule type" value="Genomic_DNA"/>
</dbReference>
<evidence type="ECO:0000259" key="1">
    <source>
        <dbReference type="Pfam" id="PF13460"/>
    </source>
</evidence>
<dbReference type="Pfam" id="PF13460">
    <property type="entry name" value="NAD_binding_10"/>
    <property type="match status" value="1"/>
</dbReference>
<dbReference type="Proteomes" id="UP000638353">
    <property type="component" value="Unassembled WGS sequence"/>
</dbReference>
<dbReference type="AlphaFoldDB" id="A0A919CF48"/>
<dbReference type="PANTHER" id="PTHR43162:SF1">
    <property type="entry name" value="PRESTALK A DIFFERENTIATION PROTEIN A"/>
    <property type="match status" value="1"/>
</dbReference>
<name>A0A919CF48_9ACTN</name>
<dbReference type="RefSeq" id="WP_189826460.1">
    <property type="nucleotide sequence ID" value="NZ_BMVC01000022.1"/>
</dbReference>
<dbReference type="SUPFAM" id="SSF51735">
    <property type="entry name" value="NAD(P)-binding Rossmann-fold domains"/>
    <property type="match status" value="1"/>
</dbReference>
<dbReference type="InterPro" id="IPR036291">
    <property type="entry name" value="NAD(P)-bd_dom_sf"/>
</dbReference>
<dbReference type="InterPro" id="IPR016040">
    <property type="entry name" value="NAD(P)-bd_dom"/>
</dbReference>
<reference evidence="2" key="2">
    <citation type="submission" date="2020-09" db="EMBL/GenBank/DDBJ databases">
        <authorList>
            <person name="Sun Q."/>
            <person name="Ohkuma M."/>
        </authorList>
    </citation>
    <scope>NUCLEOTIDE SEQUENCE</scope>
    <source>
        <strain evidence="2">JCM 4637</strain>
    </source>
</reference>
<evidence type="ECO:0000313" key="2">
    <source>
        <dbReference type="EMBL" id="GHD14960.1"/>
    </source>
</evidence>